<feature type="transmembrane region" description="Helical" evidence="6">
    <location>
        <begin position="257"/>
        <end position="276"/>
    </location>
</feature>
<dbReference type="EMBL" id="JAUCGQ010000003">
    <property type="protein sequence ID" value="MDM7856357.1"/>
    <property type="molecule type" value="Genomic_DNA"/>
</dbReference>
<dbReference type="SUPFAM" id="SSF52091">
    <property type="entry name" value="SpoIIaa-like"/>
    <property type="match status" value="1"/>
</dbReference>
<evidence type="ECO:0000256" key="2">
    <source>
        <dbReference type="ARBA" id="ARBA00022692"/>
    </source>
</evidence>
<dbReference type="Pfam" id="PF00916">
    <property type="entry name" value="Sulfate_transp"/>
    <property type="match status" value="1"/>
</dbReference>
<feature type="transmembrane region" description="Helical" evidence="6">
    <location>
        <begin position="53"/>
        <end position="74"/>
    </location>
</feature>
<feature type="transmembrane region" description="Helical" evidence="6">
    <location>
        <begin position="386"/>
        <end position="414"/>
    </location>
</feature>
<dbReference type="CDD" id="cd07042">
    <property type="entry name" value="STAS_SulP_like_sulfate_transporter"/>
    <property type="match status" value="1"/>
</dbReference>
<evidence type="ECO:0000259" key="7">
    <source>
        <dbReference type="PROSITE" id="PS50801"/>
    </source>
</evidence>
<accession>A0ABT7SJJ6</accession>
<keyword evidence="4 6" id="KW-0472">Membrane</keyword>
<organism evidence="8 9">
    <name type="scientific">Cellulomonas alba</name>
    <dbReference type="NCBI Taxonomy" id="3053467"/>
    <lineage>
        <taxon>Bacteria</taxon>
        <taxon>Bacillati</taxon>
        <taxon>Actinomycetota</taxon>
        <taxon>Actinomycetes</taxon>
        <taxon>Micrococcales</taxon>
        <taxon>Cellulomonadaceae</taxon>
        <taxon>Cellulomonas</taxon>
    </lineage>
</organism>
<evidence type="ECO:0000256" key="3">
    <source>
        <dbReference type="ARBA" id="ARBA00022989"/>
    </source>
</evidence>
<dbReference type="Pfam" id="PF01740">
    <property type="entry name" value="STAS"/>
    <property type="match status" value="1"/>
</dbReference>
<comment type="subcellular location">
    <subcellularLocation>
        <location evidence="1">Membrane</location>
        <topology evidence="1">Multi-pass membrane protein</topology>
    </subcellularLocation>
</comment>
<feature type="domain" description="STAS" evidence="7">
    <location>
        <begin position="441"/>
        <end position="554"/>
    </location>
</feature>
<dbReference type="PANTHER" id="PTHR11814">
    <property type="entry name" value="SULFATE TRANSPORTER"/>
    <property type="match status" value="1"/>
</dbReference>
<dbReference type="InterPro" id="IPR001902">
    <property type="entry name" value="SLC26A/SulP_fam"/>
</dbReference>
<feature type="transmembrane region" description="Helical" evidence="6">
    <location>
        <begin position="181"/>
        <end position="198"/>
    </location>
</feature>
<evidence type="ECO:0000313" key="9">
    <source>
        <dbReference type="Proteomes" id="UP001529338"/>
    </source>
</evidence>
<keyword evidence="9" id="KW-1185">Reference proteome</keyword>
<keyword evidence="3 6" id="KW-1133">Transmembrane helix</keyword>
<reference evidence="8 9" key="1">
    <citation type="submission" date="2023-06" db="EMBL/GenBank/DDBJ databases">
        <title>Cellulomonas sp. MW4 Whole genome sequence.</title>
        <authorList>
            <person name="Park S."/>
        </authorList>
    </citation>
    <scope>NUCLEOTIDE SEQUENCE [LARGE SCALE GENOMIC DNA]</scope>
    <source>
        <strain evidence="8 9">MW4</strain>
    </source>
</reference>
<evidence type="ECO:0000256" key="5">
    <source>
        <dbReference type="SAM" id="MobiDB-lite"/>
    </source>
</evidence>
<comment type="caution">
    <text evidence="8">The sequence shown here is derived from an EMBL/GenBank/DDBJ whole genome shotgun (WGS) entry which is preliminary data.</text>
</comment>
<evidence type="ECO:0000313" key="8">
    <source>
        <dbReference type="EMBL" id="MDM7856357.1"/>
    </source>
</evidence>
<gene>
    <name evidence="8" type="ORF">QRT04_15575</name>
</gene>
<feature type="transmembrane region" description="Helical" evidence="6">
    <location>
        <begin position="330"/>
        <end position="350"/>
    </location>
</feature>
<evidence type="ECO:0000256" key="4">
    <source>
        <dbReference type="ARBA" id="ARBA00023136"/>
    </source>
</evidence>
<proteinExistence type="predicted"/>
<evidence type="ECO:0000256" key="1">
    <source>
        <dbReference type="ARBA" id="ARBA00004141"/>
    </source>
</evidence>
<dbReference type="Proteomes" id="UP001529338">
    <property type="component" value="Unassembled WGS sequence"/>
</dbReference>
<name>A0ABT7SJJ6_9CELL</name>
<feature type="transmembrane region" description="Helical" evidence="6">
    <location>
        <begin position="136"/>
        <end position="161"/>
    </location>
</feature>
<keyword evidence="2 6" id="KW-0812">Transmembrane</keyword>
<dbReference type="Gene3D" id="3.30.750.24">
    <property type="entry name" value="STAS domain"/>
    <property type="match status" value="1"/>
</dbReference>
<dbReference type="InterPro" id="IPR002645">
    <property type="entry name" value="STAS_dom"/>
</dbReference>
<dbReference type="InterPro" id="IPR011547">
    <property type="entry name" value="SLC26A/SulP_dom"/>
</dbReference>
<sequence length="579" mass="59997">MTPSRALVPVSLRGYHRAWLGRDVIAGPTLAAVAIPESMGYASIARTPVQNGLYTLLLPTLAFVLLGASSLMVVGADSATASILAAGLLGLGLDGLVPGSPHWVALCGLVALVTGVLLAIARAARLGFLGDFLSSAALIGFLAGVGVQVATGQIPAILGVPAGHGSWFQQQWAWLSHLGDVSLPALAYGLATVAIILATRRWAPAVPGAVVAVVLLIVVSAATHAEEHGVAVIGDVPAGLPTLGLPAGLEWSDIPKVFAIAFACFVMVVAQSSATARSFALRRGQRADVDRDLVGLSAANVAAGLSGAFVVNGSPTKTQVLEGQRARSQLANLTMVVAVLVVLVFLTGLLHDMPHAVLGAIVLVIGLELVDVHGLRDLAARRRSELVIAVVTAAVVVVVGVLQGIIVAVFVSLIEVVRRLYRPRGFVVVEPPDGDPTYHVATPGIESEPGLLVFRYDAELFYANAHHFVDLVEQLVAAAPHPVRWFVLDASTLDDVDYTASGALTGLLDAFDVHGITFVLARSDPALVATLERYGVATRVAHSFANLSDAIDAFRATRADEPQTPRGAPGGTGSPSSPM</sequence>
<feature type="transmembrane region" description="Helical" evidence="6">
    <location>
        <begin position="103"/>
        <end position="124"/>
    </location>
</feature>
<evidence type="ECO:0000256" key="6">
    <source>
        <dbReference type="SAM" id="Phobius"/>
    </source>
</evidence>
<feature type="transmembrane region" description="Helical" evidence="6">
    <location>
        <begin position="356"/>
        <end position="374"/>
    </location>
</feature>
<dbReference type="RefSeq" id="WP_289456518.1">
    <property type="nucleotide sequence ID" value="NZ_JAUCGQ010000003.1"/>
</dbReference>
<protein>
    <submittedName>
        <fullName evidence="8">SulP family inorganic anion transporter</fullName>
    </submittedName>
</protein>
<feature type="region of interest" description="Disordered" evidence="5">
    <location>
        <begin position="558"/>
        <end position="579"/>
    </location>
</feature>
<dbReference type="InterPro" id="IPR036513">
    <property type="entry name" value="STAS_dom_sf"/>
</dbReference>
<feature type="transmembrane region" description="Helical" evidence="6">
    <location>
        <begin position="205"/>
        <end position="225"/>
    </location>
</feature>
<dbReference type="PROSITE" id="PS50801">
    <property type="entry name" value="STAS"/>
    <property type="match status" value="1"/>
</dbReference>